<comment type="caution">
    <text evidence="2">The sequence shown here is derived from an EMBL/GenBank/DDBJ whole genome shotgun (WGS) entry which is preliminary data.</text>
</comment>
<name>A0A1F6W1T1_9BACT</name>
<dbReference type="Gene3D" id="2.60.120.460">
    <property type="entry name" value="YjbQ-like"/>
    <property type="match status" value="1"/>
</dbReference>
<dbReference type="Pfam" id="PF01894">
    <property type="entry name" value="YjbQ"/>
    <property type="match status" value="1"/>
</dbReference>
<comment type="similarity">
    <text evidence="1">Belongs to the UPF0047 family.</text>
</comment>
<evidence type="ECO:0000313" key="2">
    <source>
        <dbReference type="EMBL" id="OGI75839.1"/>
    </source>
</evidence>
<organism evidence="2 3">
    <name type="scientific">Candidatus Nomurabacteria bacterium RIFCSPHIGHO2_02_FULL_42_19</name>
    <dbReference type="NCBI Taxonomy" id="1801756"/>
    <lineage>
        <taxon>Bacteria</taxon>
        <taxon>Candidatus Nomuraibacteriota</taxon>
    </lineage>
</organism>
<dbReference type="STRING" id="1801756.A3C67_02080"/>
<dbReference type="AlphaFoldDB" id="A0A1F6W1T1"/>
<evidence type="ECO:0000313" key="3">
    <source>
        <dbReference type="Proteomes" id="UP000179275"/>
    </source>
</evidence>
<dbReference type="SUPFAM" id="SSF111038">
    <property type="entry name" value="YjbQ-like"/>
    <property type="match status" value="1"/>
</dbReference>
<dbReference type="PANTHER" id="PTHR30615:SF8">
    <property type="entry name" value="UPF0047 PROTEIN C4A8.02C"/>
    <property type="match status" value="1"/>
</dbReference>
<gene>
    <name evidence="2" type="ORF">A3C67_02080</name>
</gene>
<protein>
    <recommendedName>
        <fullName evidence="4">Secondary thiamine-phosphate synthase enzyme</fullName>
    </recommendedName>
</protein>
<evidence type="ECO:0000256" key="1">
    <source>
        <dbReference type="ARBA" id="ARBA00005534"/>
    </source>
</evidence>
<sequence>MSAEFLTHIESKKYKTRYRTEFITITGDVQLIIKNSGIKKGIIVIQTHHTTCGVWVNEDEKNLIGPTEELGYTADLRKVLDDFANPTLEYGHNDICHRDNKDGKRNTHLCEPDENGVINECINGHSHAQALLIQPSLSLIVEDGKLLLGRWQEIMLVELDHDRERTVSFLIQGEK</sequence>
<dbReference type="EMBL" id="MFUG01000015">
    <property type="protein sequence ID" value="OGI75839.1"/>
    <property type="molecule type" value="Genomic_DNA"/>
</dbReference>
<proteinExistence type="inferred from homology"/>
<dbReference type="PANTHER" id="PTHR30615">
    <property type="entry name" value="UNCHARACTERIZED PROTEIN YJBQ-RELATED"/>
    <property type="match status" value="1"/>
</dbReference>
<evidence type="ECO:0008006" key="4">
    <source>
        <dbReference type="Google" id="ProtNLM"/>
    </source>
</evidence>
<dbReference type="InterPro" id="IPR035917">
    <property type="entry name" value="YjbQ-like_sf"/>
</dbReference>
<reference evidence="2 3" key="1">
    <citation type="journal article" date="2016" name="Nat. Commun.">
        <title>Thousands of microbial genomes shed light on interconnected biogeochemical processes in an aquifer system.</title>
        <authorList>
            <person name="Anantharaman K."/>
            <person name="Brown C.T."/>
            <person name="Hug L.A."/>
            <person name="Sharon I."/>
            <person name="Castelle C.J."/>
            <person name="Probst A.J."/>
            <person name="Thomas B.C."/>
            <person name="Singh A."/>
            <person name="Wilkins M.J."/>
            <person name="Karaoz U."/>
            <person name="Brodie E.L."/>
            <person name="Williams K.H."/>
            <person name="Hubbard S.S."/>
            <person name="Banfield J.F."/>
        </authorList>
    </citation>
    <scope>NUCLEOTIDE SEQUENCE [LARGE SCALE GENOMIC DNA]</scope>
</reference>
<dbReference type="Proteomes" id="UP000179275">
    <property type="component" value="Unassembled WGS sequence"/>
</dbReference>
<accession>A0A1F6W1T1</accession>
<dbReference type="InterPro" id="IPR001602">
    <property type="entry name" value="UPF0047_YjbQ-like"/>
</dbReference>